<dbReference type="InterPro" id="IPR006634">
    <property type="entry name" value="TLC-dom"/>
</dbReference>
<keyword evidence="4 5" id="KW-0472">Membrane</keyword>
<dbReference type="AlphaFoldDB" id="A0A218ZBR3"/>
<dbReference type="SMART" id="SM00724">
    <property type="entry name" value="TLC"/>
    <property type="match status" value="1"/>
</dbReference>
<gene>
    <name evidence="9" type="ORF">B2J93_328</name>
</gene>
<evidence type="ECO:0000313" key="10">
    <source>
        <dbReference type="Proteomes" id="UP000242519"/>
    </source>
</evidence>
<evidence type="ECO:0000256" key="3">
    <source>
        <dbReference type="ARBA" id="ARBA00022989"/>
    </source>
</evidence>
<organism evidence="9 10">
    <name type="scientific">Diplocarpon coronariae</name>
    <dbReference type="NCBI Taxonomy" id="2795749"/>
    <lineage>
        <taxon>Eukaryota</taxon>
        <taxon>Fungi</taxon>
        <taxon>Dikarya</taxon>
        <taxon>Ascomycota</taxon>
        <taxon>Pezizomycotina</taxon>
        <taxon>Leotiomycetes</taxon>
        <taxon>Helotiales</taxon>
        <taxon>Drepanopezizaceae</taxon>
        <taxon>Diplocarpon</taxon>
    </lineage>
</organism>
<reference evidence="9 10" key="1">
    <citation type="submission" date="2017-04" db="EMBL/GenBank/DDBJ databases">
        <title>Draft genome sequence of Marssonina coronaria NL1: causal agent of apple blotch.</title>
        <authorList>
            <person name="Cheng Q."/>
        </authorList>
    </citation>
    <scope>NUCLEOTIDE SEQUENCE [LARGE SCALE GENOMIC DNA]</scope>
    <source>
        <strain evidence="9 10">NL1</strain>
    </source>
</reference>
<feature type="transmembrane region" description="Helical" evidence="7">
    <location>
        <begin position="110"/>
        <end position="129"/>
    </location>
</feature>
<sequence length="355" mass="40723">MHDPFPLSPIPWLSRAVQPFSDFFHLATLPLHIHEVVISFLAYTLINDVVAPKLSRRLFPVQYAKLSPERKINWDVHVVSLVQSTTINLLALWVMFYDEERKNMDWQQRIWGYTGAAGMIQGMATGYFLWDLIVTLQNVRVFGLGMLAHALSALIVFSFGFRPFVNFYGCTFILYELSSPFLNFHWFFDKLDMTGSKAQLYNGIILLFTFFSCRLVWGTYQSVRVYQDVWQALHHQPVTTSIDIDALNGTAAAAGKSAAPIHDDMMRFAGEEYVPLWLAFTYLGSNVVLNTLNFYWFGKMVETVRKRFQPSQEPRPKEKPVVTRSTGTNGKSRIGIDKTEVRRRNVEAEPVDVIS</sequence>
<feature type="compositionally biased region" description="Basic and acidic residues" evidence="6">
    <location>
        <begin position="334"/>
        <end position="347"/>
    </location>
</feature>
<evidence type="ECO:0000256" key="4">
    <source>
        <dbReference type="ARBA" id="ARBA00023136"/>
    </source>
</evidence>
<feature type="transmembrane region" description="Helical" evidence="7">
    <location>
        <begin position="200"/>
        <end position="220"/>
    </location>
</feature>
<dbReference type="GO" id="GO:0016020">
    <property type="term" value="C:membrane"/>
    <property type="evidence" value="ECO:0007669"/>
    <property type="project" value="UniProtKB-SubCell"/>
</dbReference>
<evidence type="ECO:0000256" key="5">
    <source>
        <dbReference type="PROSITE-ProRule" id="PRU00205"/>
    </source>
</evidence>
<dbReference type="PROSITE" id="PS50922">
    <property type="entry name" value="TLC"/>
    <property type="match status" value="1"/>
</dbReference>
<dbReference type="Proteomes" id="UP000242519">
    <property type="component" value="Unassembled WGS sequence"/>
</dbReference>
<dbReference type="STRING" id="503106.A0A218ZBR3"/>
<keyword evidence="2 5" id="KW-0812">Transmembrane</keyword>
<feature type="transmembrane region" description="Helical" evidence="7">
    <location>
        <begin position="165"/>
        <end position="188"/>
    </location>
</feature>
<feature type="domain" description="TLC" evidence="8">
    <location>
        <begin position="69"/>
        <end position="309"/>
    </location>
</feature>
<feature type="transmembrane region" description="Helical" evidence="7">
    <location>
        <begin position="141"/>
        <end position="159"/>
    </location>
</feature>
<evidence type="ECO:0000256" key="2">
    <source>
        <dbReference type="ARBA" id="ARBA00022692"/>
    </source>
</evidence>
<dbReference type="InterPro" id="IPR050846">
    <property type="entry name" value="TLCD"/>
</dbReference>
<evidence type="ECO:0000256" key="6">
    <source>
        <dbReference type="SAM" id="MobiDB-lite"/>
    </source>
</evidence>
<dbReference type="PANTHER" id="PTHR13439:SF0">
    <property type="entry name" value="TOPOISOMERASE I DAMAGE AFFECTED PROTEIN 4"/>
    <property type="match status" value="1"/>
</dbReference>
<protein>
    <recommendedName>
        <fullName evidence="8">TLC domain-containing protein</fullName>
    </recommendedName>
</protein>
<name>A0A218ZBR3_9HELO</name>
<proteinExistence type="predicted"/>
<evidence type="ECO:0000259" key="8">
    <source>
        <dbReference type="PROSITE" id="PS50922"/>
    </source>
</evidence>
<dbReference type="EMBL" id="MZNU01000087">
    <property type="protein sequence ID" value="OWP04953.1"/>
    <property type="molecule type" value="Genomic_DNA"/>
</dbReference>
<dbReference type="GO" id="GO:0005783">
    <property type="term" value="C:endoplasmic reticulum"/>
    <property type="evidence" value="ECO:0007669"/>
    <property type="project" value="TreeGrafter"/>
</dbReference>
<keyword evidence="10" id="KW-1185">Reference proteome</keyword>
<feature type="transmembrane region" description="Helical" evidence="7">
    <location>
        <begin position="274"/>
        <end position="297"/>
    </location>
</feature>
<accession>A0A218ZBR3</accession>
<feature type="transmembrane region" description="Helical" evidence="7">
    <location>
        <begin position="72"/>
        <end position="95"/>
    </location>
</feature>
<evidence type="ECO:0000256" key="1">
    <source>
        <dbReference type="ARBA" id="ARBA00004141"/>
    </source>
</evidence>
<comment type="subcellular location">
    <subcellularLocation>
        <location evidence="1">Membrane</location>
        <topology evidence="1">Multi-pass membrane protein</topology>
    </subcellularLocation>
</comment>
<dbReference type="FunCoup" id="A0A218ZBR3">
    <property type="interactions" value="70"/>
</dbReference>
<dbReference type="PANTHER" id="PTHR13439">
    <property type="entry name" value="CT120 PROTEIN"/>
    <property type="match status" value="1"/>
</dbReference>
<evidence type="ECO:0000256" key="7">
    <source>
        <dbReference type="SAM" id="Phobius"/>
    </source>
</evidence>
<dbReference type="Pfam" id="PF03798">
    <property type="entry name" value="TRAM_LAG1_CLN8"/>
    <property type="match status" value="1"/>
</dbReference>
<dbReference type="OrthoDB" id="10266980at2759"/>
<feature type="transmembrane region" description="Helical" evidence="7">
    <location>
        <begin position="31"/>
        <end position="51"/>
    </location>
</feature>
<dbReference type="GO" id="GO:0055088">
    <property type="term" value="P:lipid homeostasis"/>
    <property type="evidence" value="ECO:0007669"/>
    <property type="project" value="TreeGrafter"/>
</dbReference>
<dbReference type="InParanoid" id="A0A218ZBR3"/>
<comment type="caution">
    <text evidence="9">The sequence shown here is derived from an EMBL/GenBank/DDBJ whole genome shotgun (WGS) entry which is preliminary data.</text>
</comment>
<keyword evidence="3 7" id="KW-1133">Transmembrane helix</keyword>
<feature type="region of interest" description="Disordered" evidence="6">
    <location>
        <begin position="308"/>
        <end position="355"/>
    </location>
</feature>
<evidence type="ECO:0000313" key="9">
    <source>
        <dbReference type="EMBL" id="OWP04953.1"/>
    </source>
</evidence>